<gene>
    <name evidence="1" type="ORF">GFSPODELE1_LOCUS7783</name>
</gene>
<evidence type="ECO:0000313" key="2">
    <source>
        <dbReference type="Proteomes" id="UP001497453"/>
    </source>
</evidence>
<proteinExistence type="predicted"/>
<evidence type="ECO:0008006" key="3">
    <source>
        <dbReference type="Google" id="ProtNLM"/>
    </source>
</evidence>
<sequence length="215" mass="24207">MSSPPTRDEVYLVARKATNVFRVQGLSCCLFGSAGCSLIGCTRTPNDVDIIVMSNEYTTEYLKELLVNNGKGFYKRASKKIDATYTVLYCRLSGYKRSCKVDILIPGILNIPFIASNRIEIIDGFPVLPLFPLLLMKLQGWSDHRASSRSDMQLKQYVDARDLVELVAIAARRGEHVDDGRWLPTSFLELATARVAAFVEAHRQPTNWRRIGFDV</sequence>
<name>A0ABP1DTH5_9APHY</name>
<dbReference type="Proteomes" id="UP001497453">
    <property type="component" value="Chromosome 5"/>
</dbReference>
<dbReference type="EMBL" id="OZ037948">
    <property type="protein sequence ID" value="CAL1710353.1"/>
    <property type="molecule type" value="Genomic_DNA"/>
</dbReference>
<keyword evidence="2" id="KW-1185">Reference proteome</keyword>
<dbReference type="Gene3D" id="3.30.460.40">
    <property type="match status" value="1"/>
</dbReference>
<protein>
    <recommendedName>
        <fullName evidence="3">Polymerase nucleotidyl transferase domain-containing protein</fullName>
    </recommendedName>
</protein>
<evidence type="ECO:0000313" key="1">
    <source>
        <dbReference type="EMBL" id="CAL1710353.1"/>
    </source>
</evidence>
<organism evidence="1 2">
    <name type="scientific">Somion occarium</name>
    <dbReference type="NCBI Taxonomy" id="3059160"/>
    <lineage>
        <taxon>Eukaryota</taxon>
        <taxon>Fungi</taxon>
        <taxon>Dikarya</taxon>
        <taxon>Basidiomycota</taxon>
        <taxon>Agaricomycotina</taxon>
        <taxon>Agaricomycetes</taxon>
        <taxon>Polyporales</taxon>
        <taxon>Cerrenaceae</taxon>
        <taxon>Somion</taxon>
    </lineage>
</organism>
<accession>A0ABP1DTH5</accession>
<reference evidence="2" key="1">
    <citation type="submission" date="2024-04" db="EMBL/GenBank/DDBJ databases">
        <authorList>
            <person name="Shaw F."/>
            <person name="Minotto A."/>
        </authorList>
    </citation>
    <scope>NUCLEOTIDE SEQUENCE [LARGE SCALE GENOMIC DNA]</scope>
</reference>